<protein>
    <submittedName>
        <fullName evidence="2">TrmY protein</fullName>
    </submittedName>
</protein>
<evidence type="ECO:0000256" key="1">
    <source>
        <dbReference type="SAM" id="MobiDB-lite"/>
    </source>
</evidence>
<reference evidence="2" key="1">
    <citation type="submission" date="2021-02" db="EMBL/GenBank/DDBJ databases">
        <authorList>
            <person name="Dougan E. K."/>
            <person name="Rhodes N."/>
            <person name="Thang M."/>
            <person name="Chan C."/>
        </authorList>
    </citation>
    <scope>NUCLEOTIDE SEQUENCE</scope>
</reference>
<feature type="region of interest" description="Disordered" evidence="1">
    <location>
        <begin position="26"/>
        <end position="47"/>
    </location>
</feature>
<organism evidence="2 3">
    <name type="scientific">Symbiodinium pilosum</name>
    <name type="common">Dinoflagellate</name>
    <dbReference type="NCBI Taxonomy" id="2952"/>
    <lineage>
        <taxon>Eukaryota</taxon>
        <taxon>Sar</taxon>
        <taxon>Alveolata</taxon>
        <taxon>Dinophyceae</taxon>
        <taxon>Suessiales</taxon>
        <taxon>Symbiodiniaceae</taxon>
        <taxon>Symbiodinium</taxon>
    </lineage>
</organism>
<feature type="compositionally biased region" description="Basic and acidic residues" evidence="1">
    <location>
        <begin position="167"/>
        <end position="185"/>
    </location>
</feature>
<dbReference type="EMBL" id="CAJNIZ010024536">
    <property type="protein sequence ID" value="CAE7477794.1"/>
    <property type="molecule type" value="Genomic_DNA"/>
</dbReference>
<dbReference type="AlphaFoldDB" id="A0A812SG15"/>
<name>A0A812SG15_SYMPI</name>
<dbReference type="Proteomes" id="UP000649617">
    <property type="component" value="Unassembled WGS sequence"/>
</dbReference>
<feature type="region of interest" description="Disordered" evidence="1">
    <location>
        <begin position="238"/>
        <end position="268"/>
    </location>
</feature>
<gene>
    <name evidence="2" type="primary">trmY</name>
    <name evidence="2" type="ORF">SPIL2461_LOCUS12170</name>
</gene>
<proteinExistence type="predicted"/>
<comment type="caution">
    <text evidence="2">The sequence shown here is derived from an EMBL/GenBank/DDBJ whole genome shotgun (WGS) entry which is preliminary data.</text>
</comment>
<sequence length="268" mass="30170">MPGTGMRQSAFNDYTDAGFGSSPFADVPSRSGIFAPEPPASLPRASAFDAGLGTSAMLPTASTFAPTGPDVRVPETAPAPSPLRLASQDEFSTMSSEIKRTFTLWVQKAEKQLREDYASLQRERQAFEEEKARVWQEFVAQKQAEYDRIRDDRRRAELEVQNSARQIRQEREESRARIKGERDQIEKDVQQGRRRFLLEREKFRMEYEDLCFAESFTEGPSAVQNAQQSPAKAGLTLQAEGAEKERQRVSEHNVATETMAGRGWQAAT</sequence>
<accession>A0A812SG15</accession>
<dbReference type="OrthoDB" id="191037at2759"/>
<feature type="region of interest" description="Disordered" evidence="1">
    <location>
        <begin position="164"/>
        <end position="185"/>
    </location>
</feature>
<keyword evidence="3" id="KW-1185">Reference proteome</keyword>
<feature type="compositionally biased region" description="Basic and acidic residues" evidence="1">
    <location>
        <begin position="241"/>
        <end position="251"/>
    </location>
</feature>
<evidence type="ECO:0000313" key="2">
    <source>
        <dbReference type="EMBL" id="CAE7477794.1"/>
    </source>
</evidence>
<evidence type="ECO:0000313" key="3">
    <source>
        <dbReference type="Proteomes" id="UP000649617"/>
    </source>
</evidence>